<keyword evidence="2" id="KW-1185">Reference proteome</keyword>
<sequence length="61" mass="6835">MSKSEVAKICPLCGQHNNCKHGEGGCWCDTVKFPKYILDLIPSDKRGKACICKSCLEKYQK</sequence>
<dbReference type="InterPro" id="IPR032720">
    <property type="entry name" value="Cys_rich_CWC"/>
</dbReference>
<dbReference type="Pfam" id="PF14375">
    <property type="entry name" value="Cys_rich_CWC"/>
    <property type="match status" value="1"/>
</dbReference>
<dbReference type="Proteomes" id="UP000287872">
    <property type="component" value="Unassembled WGS sequence"/>
</dbReference>
<evidence type="ECO:0000313" key="1">
    <source>
        <dbReference type="EMBL" id="GCD10005.1"/>
    </source>
</evidence>
<dbReference type="OrthoDB" id="5625686at2"/>
<dbReference type="RefSeq" id="WP_124999948.1">
    <property type="nucleotide sequence ID" value="NZ_BHYK01000007.1"/>
</dbReference>
<reference evidence="1 2" key="1">
    <citation type="submission" date="2018-11" db="EMBL/GenBank/DDBJ databases">
        <title>Genome sequencing and assembly of Clostridium tagluense strain A121.</title>
        <authorList>
            <person name="Murakami T."/>
            <person name="Segawa T."/>
            <person name="Shcherbakova V.A."/>
            <person name="Mori H."/>
            <person name="Yoshimura Y."/>
        </authorList>
    </citation>
    <scope>NUCLEOTIDE SEQUENCE [LARGE SCALE GENOMIC DNA]</scope>
    <source>
        <strain evidence="1 2">A121</strain>
    </source>
</reference>
<gene>
    <name evidence="1" type="ORF">Ctaglu_16280</name>
</gene>
<proteinExistence type="predicted"/>
<dbReference type="AlphaFoldDB" id="A0A401UKH3"/>
<protein>
    <recommendedName>
        <fullName evidence="3">Cysteine-rich CWC</fullName>
    </recommendedName>
</protein>
<evidence type="ECO:0008006" key="3">
    <source>
        <dbReference type="Google" id="ProtNLM"/>
    </source>
</evidence>
<organism evidence="1 2">
    <name type="scientific">Clostridium tagluense</name>
    <dbReference type="NCBI Taxonomy" id="360422"/>
    <lineage>
        <taxon>Bacteria</taxon>
        <taxon>Bacillati</taxon>
        <taxon>Bacillota</taxon>
        <taxon>Clostridia</taxon>
        <taxon>Eubacteriales</taxon>
        <taxon>Clostridiaceae</taxon>
        <taxon>Clostridium</taxon>
    </lineage>
</organism>
<accession>A0A401UKH3</accession>
<dbReference type="EMBL" id="BHYK01000007">
    <property type="protein sequence ID" value="GCD10005.1"/>
    <property type="molecule type" value="Genomic_DNA"/>
</dbReference>
<comment type="caution">
    <text evidence="1">The sequence shown here is derived from an EMBL/GenBank/DDBJ whole genome shotgun (WGS) entry which is preliminary data.</text>
</comment>
<name>A0A401UKH3_9CLOT</name>
<evidence type="ECO:0000313" key="2">
    <source>
        <dbReference type="Proteomes" id="UP000287872"/>
    </source>
</evidence>